<feature type="transmembrane region" description="Helical" evidence="1">
    <location>
        <begin position="71"/>
        <end position="93"/>
    </location>
</feature>
<name>A0A9P5NJV3_GYMJU</name>
<proteinExistence type="predicted"/>
<sequence>MSASLLSSSIEEAAIDVSINSQLLDNFFMGVYTVVYFSTLYIYGTSLLSCDIALKSLDHLSTVTKQSNKSWIVIGSMSLSYLAFVIANSVQWYLTKLAFVDNGTSREAIFDTIFFGTYWGFFLNNVCMFVIFVLADSLLIWRCYNVWNRSIRSVIFPSLLLFFEIGLDLSVVIIEAVVDLNPPPNLANVINMLTGASLFTTFATSTVAAVLISYRIYFTAKQNSALLGSRSQIRYHHILEVLLQSAAAYSLITLAYAIVSVYPSNINNITIITAVNGYLAPFYFFIAVQSSPGQ</sequence>
<evidence type="ECO:0000256" key="1">
    <source>
        <dbReference type="SAM" id="Phobius"/>
    </source>
</evidence>
<keyword evidence="1" id="KW-1133">Transmembrane helix</keyword>
<feature type="transmembrane region" description="Helical" evidence="1">
    <location>
        <begin position="27"/>
        <end position="50"/>
    </location>
</feature>
<keyword evidence="1" id="KW-0472">Membrane</keyword>
<organism evidence="2 3">
    <name type="scientific">Gymnopilus junonius</name>
    <name type="common">Spectacular rustgill mushroom</name>
    <name type="synonym">Gymnopilus spectabilis subsp. junonius</name>
    <dbReference type="NCBI Taxonomy" id="109634"/>
    <lineage>
        <taxon>Eukaryota</taxon>
        <taxon>Fungi</taxon>
        <taxon>Dikarya</taxon>
        <taxon>Basidiomycota</taxon>
        <taxon>Agaricomycotina</taxon>
        <taxon>Agaricomycetes</taxon>
        <taxon>Agaricomycetidae</taxon>
        <taxon>Agaricales</taxon>
        <taxon>Agaricineae</taxon>
        <taxon>Hymenogastraceae</taxon>
        <taxon>Gymnopilus</taxon>
    </lineage>
</organism>
<evidence type="ECO:0000313" key="3">
    <source>
        <dbReference type="Proteomes" id="UP000724874"/>
    </source>
</evidence>
<evidence type="ECO:0000313" key="2">
    <source>
        <dbReference type="EMBL" id="KAF8894196.1"/>
    </source>
</evidence>
<dbReference type="Proteomes" id="UP000724874">
    <property type="component" value="Unassembled WGS sequence"/>
</dbReference>
<comment type="caution">
    <text evidence="2">The sequence shown here is derived from an EMBL/GenBank/DDBJ whole genome shotgun (WGS) entry which is preliminary data.</text>
</comment>
<feature type="transmembrane region" description="Helical" evidence="1">
    <location>
        <begin position="268"/>
        <end position="288"/>
    </location>
</feature>
<dbReference type="EMBL" id="JADNYJ010000065">
    <property type="protein sequence ID" value="KAF8894196.1"/>
    <property type="molecule type" value="Genomic_DNA"/>
</dbReference>
<feature type="transmembrane region" description="Helical" evidence="1">
    <location>
        <begin position="153"/>
        <end position="178"/>
    </location>
</feature>
<feature type="transmembrane region" description="Helical" evidence="1">
    <location>
        <begin position="113"/>
        <end position="141"/>
    </location>
</feature>
<reference evidence="2" key="1">
    <citation type="submission" date="2020-11" db="EMBL/GenBank/DDBJ databases">
        <authorList>
            <consortium name="DOE Joint Genome Institute"/>
            <person name="Ahrendt S."/>
            <person name="Riley R."/>
            <person name="Andreopoulos W."/>
            <person name="LaButti K."/>
            <person name="Pangilinan J."/>
            <person name="Ruiz-duenas F.J."/>
            <person name="Barrasa J.M."/>
            <person name="Sanchez-Garcia M."/>
            <person name="Camarero S."/>
            <person name="Miyauchi S."/>
            <person name="Serrano A."/>
            <person name="Linde D."/>
            <person name="Babiker R."/>
            <person name="Drula E."/>
            <person name="Ayuso-Fernandez I."/>
            <person name="Pacheco R."/>
            <person name="Padilla G."/>
            <person name="Ferreira P."/>
            <person name="Barriuso J."/>
            <person name="Kellner H."/>
            <person name="Castanera R."/>
            <person name="Alfaro M."/>
            <person name="Ramirez L."/>
            <person name="Pisabarro A.G."/>
            <person name="Kuo A."/>
            <person name="Tritt A."/>
            <person name="Lipzen A."/>
            <person name="He G."/>
            <person name="Yan M."/>
            <person name="Ng V."/>
            <person name="Cullen D."/>
            <person name="Martin F."/>
            <person name="Rosso M.-N."/>
            <person name="Henrissat B."/>
            <person name="Hibbett D."/>
            <person name="Martinez A.T."/>
            <person name="Grigoriev I.V."/>
        </authorList>
    </citation>
    <scope>NUCLEOTIDE SEQUENCE</scope>
    <source>
        <strain evidence="2">AH 44721</strain>
    </source>
</reference>
<feature type="transmembrane region" description="Helical" evidence="1">
    <location>
        <begin position="238"/>
        <end position="262"/>
    </location>
</feature>
<dbReference type="AlphaFoldDB" id="A0A9P5NJV3"/>
<keyword evidence="1" id="KW-0812">Transmembrane</keyword>
<gene>
    <name evidence="2" type="ORF">CPB84DRAFT_1304620</name>
</gene>
<keyword evidence="3" id="KW-1185">Reference proteome</keyword>
<accession>A0A9P5NJV3</accession>
<dbReference type="OrthoDB" id="2873242at2759"/>
<feature type="transmembrane region" description="Helical" evidence="1">
    <location>
        <begin position="198"/>
        <end position="217"/>
    </location>
</feature>
<protein>
    <submittedName>
        <fullName evidence="2">Uncharacterized protein</fullName>
    </submittedName>
</protein>